<feature type="compositionally biased region" description="Basic residues" evidence="4">
    <location>
        <begin position="1459"/>
        <end position="1478"/>
    </location>
</feature>
<dbReference type="Gene3D" id="1.25.40.20">
    <property type="entry name" value="Ankyrin repeat-containing domain"/>
    <property type="match status" value="4"/>
</dbReference>
<evidence type="ECO:0000256" key="1">
    <source>
        <dbReference type="ARBA" id="ARBA00022737"/>
    </source>
</evidence>
<feature type="transmembrane region" description="Helical" evidence="5">
    <location>
        <begin position="1034"/>
        <end position="1053"/>
    </location>
</feature>
<feature type="transmembrane region" description="Helical" evidence="5">
    <location>
        <begin position="883"/>
        <end position="904"/>
    </location>
</feature>
<evidence type="ECO:0000256" key="5">
    <source>
        <dbReference type="SAM" id="Phobius"/>
    </source>
</evidence>
<evidence type="ECO:0000256" key="2">
    <source>
        <dbReference type="ARBA" id="ARBA00023043"/>
    </source>
</evidence>
<feature type="repeat" description="ANK" evidence="3">
    <location>
        <begin position="550"/>
        <end position="582"/>
    </location>
</feature>
<feature type="transmembrane region" description="Helical" evidence="5">
    <location>
        <begin position="783"/>
        <end position="802"/>
    </location>
</feature>
<feature type="repeat" description="ANK" evidence="3">
    <location>
        <begin position="517"/>
        <end position="549"/>
    </location>
</feature>
<dbReference type="Proteomes" id="UP000332933">
    <property type="component" value="Unassembled WGS sequence"/>
</dbReference>
<sequence length="1478" mass="167615">MHKLLHLASEEAWDGVIEELNMCMDDLSMMDEDGDTVFTMACFAGNEPVVAKLLEDEHVDDWINIANQKGFTGLMCACLQGHEHIVDLLLEHGSIDVNLSDNEGMTALMYATRNGFPAVVSQLLAVAHVHVNQVDTSQSSAFVHACKVGNQQIVELFLRQSIINVNQADQEGWTGFMSVCNDGHKDLTSLLIQNSSVDINRTGHLGMSAFLLVCKNGDFDLVRLFLDQPNLNVAQENEEEWTAADFISRKLHCAAHGDPKENEEIVNLIGKIMARGGTVKHAMSNMECRGECKGAVMNLAEWAYENKWTEIGAQLQSGYYGDINKPYRGARLLERCCKAGQHELLAIVLQQPGVQVDHVNYERHTALDMAVAHKHVECVQLLLAHGASTQHDNMTTLRHLRHGPKNPAKAAEIKLVVDHEERRRKEYPLHCLLQFKKYDMFKESLKTCKVSIDKPDQDGKTVLMVASEQGLVDIVRRLVQNGADLDMHQGDDDHDVLSQRGSIASNRTTTDVRADGDGKTALMYASAGGHKEVVELLLEYLAEVDHVDHGGKTALMMAAEIGSEEVVQVLIEHEADIDMQHDAEDVDGIGNKTALAYAVTSGHYEVVEILLESLADTDMLYTLDGKEFTIDALLKLKLKEVLHPLRSNWRTCLDLLKKEMSYRANSSVYVEKLRSKFQALTEDEPFDETLFRRAINAEPSLGSLFLNDCLRVERHELAFSKLELVYGMGDDLQTSALHAVLELESDNPDFMFRAKKLLEHVVLQRILSLKWEFFAQRLFFEQIFSYIVLLISMTISVTLHGMNVDSRDALIRAKVDTMDDDYDVEISMWTIAVMFSLVGFGAAQLLRPKPLWLLARFLHDGKLTFEPTMYIPNLSALKIRARWAIFVFMLVGTLAMSVPVLFYILPVMRNQKYHVYANWVVNGSLWLAACYFTDLEWREFQGDKGSWGTKISNYFKSGFNCCQLFTYMVILVVYVPHELGLQWLYPGLDKINLCLGCLLTLGLWILSLQYVAVFRTGGYLLPMMSGILQDVWNFLTFFAVFQLGLTCVFYQLFHNYADIYGYESFFHAFCTTFFVLFGQFRTELWDGDSVLKDDNLIFAFSIILVLFHACVVTVILMNVLLATVNKTVDRGLERSKVEALWSYAECILRLEVTLDRDQQKSMAFIDVPRDGQLPNYFDETPENLPLMPRSMMTSVRSNSWQYGGILNPAFGEKVSKAEMDANDMKITKDVAEHVKEWDECVNDLETATLEEMESVMGLLQRTSHFTTAPYHDELCAMSDAIPKVMHVFMDAKKKRAPTIATKTNRIHQMHKKVQRELVYLKTQVAKLPKRPSAALFYQVVHGQTFAETLLACNKAVQTHFDQVVERFELAEESTLTDLSQQLHDATKGTTDLLEGQSELMDEMEKKMQSLLYVDQSVRDGQTEHQAQLLRLQQQVSQQHMLLETMAETLEKLATTRPHERFRRRVSAPRRNLRKSSAA</sequence>
<keyword evidence="5" id="KW-0812">Transmembrane</keyword>
<feature type="transmembrane region" description="Helical" evidence="5">
    <location>
        <begin position="954"/>
        <end position="975"/>
    </location>
</feature>
<keyword evidence="2 3" id="KW-0040">ANK repeat</keyword>
<dbReference type="SUPFAM" id="SSF48403">
    <property type="entry name" value="Ankyrin repeat"/>
    <property type="match status" value="2"/>
</dbReference>
<organism evidence="7 8">
    <name type="scientific">Aphanomyces stellatus</name>
    <dbReference type="NCBI Taxonomy" id="120398"/>
    <lineage>
        <taxon>Eukaryota</taxon>
        <taxon>Sar</taxon>
        <taxon>Stramenopiles</taxon>
        <taxon>Oomycota</taxon>
        <taxon>Saprolegniomycetes</taxon>
        <taxon>Saprolegniales</taxon>
        <taxon>Verrucalvaceae</taxon>
        <taxon>Aphanomyces</taxon>
    </lineage>
</organism>
<reference evidence="6" key="2">
    <citation type="submission" date="2019-06" db="EMBL/GenBank/DDBJ databases">
        <title>Genomics analysis of Aphanomyces spp. identifies a new class of oomycete effector associated with host adaptation.</title>
        <authorList>
            <person name="Gaulin E."/>
        </authorList>
    </citation>
    <scope>NUCLEOTIDE SEQUENCE</scope>
    <source>
        <strain evidence="6">CBS 578.67</strain>
    </source>
</reference>
<feature type="transmembrane region" description="Helical" evidence="5">
    <location>
        <begin position="826"/>
        <end position="846"/>
    </location>
</feature>
<reference evidence="7 8" key="1">
    <citation type="submission" date="2019-03" db="EMBL/GenBank/DDBJ databases">
        <authorList>
            <person name="Gaulin E."/>
            <person name="Dumas B."/>
        </authorList>
    </citation>
    <scope>NUCLEOTIDE SEQUENCE [LARGE SCALE GENOMIC DNA]</scope>
    <source>
        <strain evidence="7">CBS 568.67</strain>
    </source>
</reference>
<evidence type="ECO:0000256" key="3">
    <source>
        <dbReference type="PROSITE-ProRule" id="PRU00023"/>
    </source>
</evidence>
<dbReference type="EMBL" id="CAADRA010005239">
    <property type="protein sequence ID" value="VFT87446.1"/>
    <property type="molecule type" value="Genomic_DNA"/>
</dbReference>
<evidence type="ECO:0000313" key="8">
    <source>
        <dbReference type="Proteomes" id="UP000332933"/>
    </source>
</evidence>
<dbReference type="Pfam" id="PF00023">
    <property type="entry name" value="Ank"/>
    <property type="match status" value="1"/>
</dbReference>
<dbReference type="EMBL" id="VJMH01005218">
    <property type="protein sequence ID" value="KAF0698824.1"/>
    <property type="molecule type" value="Genomic_DNA"/>
</dbReference>
<dbReference type="PANTHER" id="PTHR24173:SF74">
    <property type="entry name" value="ANKYRIN REPEAT DOMAIN-CONTAINING PROTEIN 16"/>
    <property type="match status" value="1"/>
</dbReference>
<protein>
    <submittedName>
        <fullName evidence="7">Aste57867_10573 protein</fullName>
    </submittedName>
</protein>
<feature type="repeat" description="ANK" evidence="3">
    <location>
        <begin position="69"/>
        <end position="94"/>
    </location>
</feature>
<feature type="transmembrane region" description="Helical" evidence="5">
    <location>
        <begin position="1097"/>
        <end position="1121"/>
    </location>
</feature>
<dbReference type="OrthoDB" id="426293at2759"/>
<keyword evidence="1" id="KW-0677">Repeat</keyword>
<keyword evidence="5" id="KW-1133">Transmembrane helix</keyword>
<evidence type="ECO:0000313" key="6">
    <source>
        <dbReference type="EMBL" id="KAF0698824.1"/>
    </source>
</evidence>
<dbReference type="SMART" id="SM00248">
    <property type="entry name" value="ANK"/>
    <property type="match status" value="12"/>
</dbReference>
<dbReference type="PANTHER" id="PTHR24173">
    <property type="entry name" value="ANKYRIN REPEAT CONTAINING"/>
    <property type="match status" value="1"/>
</dbReference>
<gene>
    <name evidence="7" type="primary">Aste57867_10573</name>
    <name evidence="6" type="ORF">As57867_010533</name>
    <name evidence="7" type="ORF">ASTE57867_10573</name>
</gene>
<feature type="transmembrane region" description="Helical" evidence="5">
    <location>
        <begin position="916"/>
        <end position="933"/>
    </location>
</feature>
<feature type="transmembrane region" description="Helical" evidence="5">
    <location>
        <begin position="990"/>
        <end position="1013"/>
    </location>
</feature>
<feature type="transmembrane region" description="Helical" evidence="5">
    <location>
        <begin position="1059"/>
        <end position="1077"/>
    </location>
</feature>
<feature type="repeat" description="ANK" evidence="3">
    <location>
        <begin position="458"/>
        <end position="490"/>
    </location>
</feature>
<dbReference type="PROSITE" id="PS50297">
    <property type="entry name" value="ANK_REP_REGION"/>
    <property type="match status" value="6"/>
</dbReference>
<proteinExistence type="predicted"/>
<evidence type="ECO:0000256" key="4">
    <source>
        <dbReference type="SAM" id="MobiDB-lite"/>
    </source>
</evidence>
<keyword evidence="5" id="KW-0472">Membrane</keyword>
<feature type="repeat" description="ANK" evidence="3">
    <location>
        <begin position="590"/>
        <end position="622"/>
    </location>
</feature>
<dbReference type="InterPro" id="IPR036770">
    <property type="entry name" value="Ankyrin_rpt-contain_sf"/>
</dbReference>
<feature type="region of interest" description="Disordered" evidence="4">
    <location>
        <begin position="1456"/>
        <end position="1478"/>
    </location>
</feature>
<name>A0A485KRD8_9STRA</name>
<dbReference type="InterPro" id="IPR002110">
    <property type="entry name" value="Ankyrin_rpt"/>
</dbReference>
<dbReference type="PROSITE" id="PS50088">
    <property type="entry name" value="ANK_REPEAT"/>
    <property type="match status" value="6"/>
</dbReference>
<dbReference type="Pfam" id="PF12796">
    <property type="entry name" value="Ank_2"/>
    <property type="match status" value="3"/>
</dbReference>
<dbReference type="Pfam" id="PF13637">
    <property type="entry name" value="Ank_4"/>
    <property type="match status" value="2"/>
</dbReference>
<feature type="repeat" description="ANK" evidence="3">
    <location>
        <begin position="362"/>
        <end position="394"/>
    </location>
</feature>
<evidence type="ECO:0000313" key="7">
    <source>
        <dbReference type="EMBL" id="VFT87446.1"/>
    </source>
</evidence>
<keyword evidence="8" id="KW-1185">Reference proteome</keyword>
<accession>A0A485KRD8</accession>